<dbReference type="OrthoDB" id="306538at2"/>
<evidence type="ECO:0000313" key="2">
    <source>
        <dbReference type="EMBL" id="AQS57699.1"/>
    </source>
</evidence>
<gene>
    <name evidence="2" type="ORF">B0537_00280</name>
</gene>
<dbReference type="SMART" id="SM00842">
    <property type="entry name" value="FtsA"/>
    <property type="match status" value="1"/>
</dbReference>
<evidence type="ECO:0000313" key="3">
    <source>
        <dbReference type="Proteomes" id="UP000189464"/>
    </source>
</evidence>
<dbReference type="PANTHER" id="PTHR32432">
    <property type="entry name" value="CELL DIVISION PROTEIN FTSA-RELATED"/>
    <property type="match status" value="1"/>
</dbReference>
<proteinExistence type="predicted"/>
<sequence>MSGGTKMETVNTTFQYCDQLVRDFERVINKPLLHKSSVYYTGVDLGTAYIVLAVLDENYQPVAGAYRYASVVKDGMVVDYIGAIRIVRELKHELEQKLGTELIYAAAALPPGTFSLDSGAIKHVVEGAGFEITNLLDEPTAANAVLKIKDGAIVDIGGGTTGIAILKDGKVIYVADEPTGGTHFSLVIAGAYRMSFDQADQYKRDFKNHRELMPVLQPVIEKVSSIISKHTRDFDVKEVYLVGGTCCLQGIEDIIAKKTGLPTFKPQNPMFVTPLGIALNCTQEIL</sequence>
<evidence type="ECO:0000259" key="1">
    <source>
        <dbReference type="SMART" id="SM00842"/>
    </source>
</evidence>
<reference evidence="2 3" key="1">
    <citation type="journal article" date="2016" name="Int. J. Syst. Evol. Microbiol.">
        <title>Desulfotomaculum ferrireducens sp. nov., a moderately thermophilic sulfate-reducing and dissimilatory Fe(III)-reducing bacterium isolated from compost.</title>
        <authorList>
            <person name="Yang G."/>
            <person name="Guo J."/>
            <person name="Zhuang L."/>
            <person name="Yuan Y."/>
            <person name="Zhou S."/>
        </authorList>
    </citation>
    <scope>NUCLEOTIDE SEQUENCE [LARGE SCALE GENOMIC DNA]</scope>
    <source>
        <strain evidence="2 3">GSS09</strain>
    </source>
</reference>
<keyword evidence="3" id="KW-1185">Reference proteome</keyword>
<dbReference type="KEGG" id="dfg:B0537_00280"/>
<name>A0A1S6ISF0_9FIRM</name>
<dbReference type="InterPro" id="IPR050696">
    <property type="entry name" value="FtsA/MreB"/>
</dbReference>
<dbReference type="Pfam" id="PF11104">
    <property type="entry name" value="PilM_2"/>
    <property type="match status" value="1"/>
</dbReference>
<dbReference type="InterPro" id="IPR043129">
    <property type="entry name" value="ATPase_NBD"/>
</dbReference>
<dbReference type="InterPro" id="IPR005883">
    <property type="entry name" value="PilM"/>
</dbReference>
<dbReference type="InterPro" id="IPR013366">
    <property type="entry name" value="EutJ"/>
</dbReference>
<dbReference type="PANTHER" id="PTHR32432:SF3">
    <property type="entry name" value="ETHANOLAMINE UTILIZATION PROTEIN EUTJ"/>
    <property type="match status" value="1"/>
</dbReference>
<dbReference type="AlphaFoldDB" id="A0A1S6ISF0"/>
<dbReference type="NCBIfam" id="NF011660">
    <property type="entry name" value="PRK15080.1"/>
    <property type="match status" value="1"/>
</dbReference>
<organism evidence="2 3">
    <name type="scientific">Desulforamulus ferrireducens</name>
    <dbReference type="NCBI Taxonomy" id="1833852"/>
    <lineage>
        <taxon>Bacteria</taxon>
        <taxon>Bacillati</taxon>
        <taxon>Bacillota</taxon>
        <taxon>Clostridia</taxon>
        <taxon>Eubacteriales</taxon>
        <taxon>Peptococcaceae</taxon>
        <taxon>Desulforamulus</taxon>
    </lineage>
</organism>
<dbReference type="Gene3D" id="3.30.420.40">
    <property type="match status" value="2"/>
</dbReference>
<dbReference type="InterPro" id="IPR003494">
    <property type="entry name" value="SHS2_FtsA"/>
</dbReference>
<dbReference type="NCBIfam" id="TIGR02529">
    <property type="entry name" value="EutJ"/>
    <property type="match status" value="1"/>
</dbReference>
<dbReference type="SUPFAM" id="SSF53067">
    <property type="entry name" value="Actin-like ATPase domain"/>
    <property type="match status" value="2"/>
</dbReference>
<feature type="domain" description="SHS2" evidence="1">
    <location>
        <begin position="40"/>
        <end position="146"/>
    </location>
</feature>
<dbReference type="STRING" id="1833852.B0537_00280"/>
<dbReference type="GO" id="GO:0051301">
    <property type="term" value="P:cell division"/>
    <property type="evidence" value="ECO:0007669"/>
    <property type="project" value="InterPro"/>
</dbReference>
<protein>
    <submittedName>
        <fullName evidence="2">Ethanolamine utilization protein EutJ</fullName>
    </submittedName>
</protein>
<accession>A0A1S6ISF0</accession>
<dbReference type="CDD" id="cd24047">
    <property type="entry name" value="ASKHA_NBD_EutJ"/>
    <property type="match status" value="1"/>
</dbReference>
<dbReference type="EMBL" id="CP019698">
    <property type="protein sequence ID" value="AQS57699.1"/>
    <property type="molecule type" value="Genomic_DNA"/>
</dbReference>
<dbReference type="Proteomes" id="UP000189464">
    <property type="component" value="Chromosome"/>
</dbReference>